<dbReference type="SUPFAM" id="SSF51735">
    <property type="entry name" value="NAD(P)-binding Rossmann-fold domains"/>
    <property type="match status" value="1"/>
</dbReference>
<dbReference type="AlphaFoldDB" id="L8HIN7"/>
<dbReference type="InterPro" id="IPR002225">
    <property type="entry name" value="3Beta_OHSteriod_DH/Estase"/>
</dbReference>
<keyword evidence="5" id="KW-1185">Reference proteome</keyword>
<feature type="domain" description="3-beta hydroxysteroid dehydrogenase/isomerase" evidence="3">
    <location>
        <begin position="55"/>
        <end position="309"/>
    </location>
</feature>
<dbReference type="InterPro" id="IPR050177">
    <property type="entry name" value="Lipid_A_modif_metabolic_enz"/>
</dbReference>
<keyword evidence="2" id="KW-0560">Oxidoreductase</keyword>
<evidence type="ECO:0000313" key="5">
    <source>
        <dbReference type="Proteomes" id="UP000011083"/>
    </source>
</evidence>
<evidence type="ECO:0000313" key="4">
    <source>
        <dbReference type="EMBL" id="ELR24261.1"/>
    </source>
</evidence>
<organism evidence="4 5">
    <name type="scientific">Acanthamoeba castellanii (strain ATCC 30010 / Neff)</name>
    <dbReference type="NCBI Taxonomy" id="1257118"/>
    <lineage>
        <taxon>Eukaryota</taxon>
        <taxon>Amoebozoa</taxon>
        <taxon>Discosea</taxon>
        <taxon>Longamoebia</taxon>
        <taxon>Centramoebida</taxon>
        <taxon>Acanthamoebidae</taxon>
        <taxon>Acanthamoeba</taxon>
    </lineage>
</organism>
<comment type="similarity">
    <text evidence="1">Belongs to the 3-beta-HSD family.</text>
</comment>
<dbReference type="PANTHER" id="PTHR43245">
    <property type="entry name" value="BIFUNCTIONAL POLYMYXIN RESISTANCE PROTEIN ARNA"/>
    <property type="match status" value="1"/>
</dbReference>
<sequence length="406" mass="45347">MWELWALVAVGAVVVAILFVVVTSSKSANEASHPVVHKRWTPSHVATQKTGRRYLVIGGHGFLGSHIVEALLARGEKDIWVFDASPSPLFEDERKVNFIRGDILNKDHLLNACYGRDVVFHTAALVNYWSRLKHDYDKIYKVNYVGTKNVIEACRTASVKKLIYSSTASMFVTAETLKKPIRDQREDTLLYPEEPLCHYTHTKMLAEKLVLASNGYSGVLTAAIRPNGIYGPRDALIGGVIATGAPGIGHVNNKQDYVYVENLVHGFLKLEESLAPGSPAAGKAYFITDNEPLGYFDFNSKFSGYFGNEFKLLPRLVPIVLSYVVETIAWLSKGRIPLGQLQILTPPTIVIASSEYYFSTEKAQKDLGWKPLFTVDEGMKNTAEYFKSLKEENRIREGKKEGKKNK</sequence>
<dbReference type="STRING" id="1257118.L8HIN7"/>
<name>L8HIN7_ACACF</name>
<dbReference type="GeneID" id="14925277"/>
<dbReference type="Proteomes" id="UP000011083">
    <property type="component" value="Unassembled WGS sequence"/>
</dbReference>
<keyword evidence="4" id="KW-0413">Isomerase</keyword>
<dbReference type="PANTHER" id="PTHR43245:SF51">
    <property type="entry name" value="SHORT CHAIN DEHYDROGENASE_REDUCTASE FAMILY 42E, MEMBER 2"/>
    <property type="match status" value="1"/>
</dbReference>
<dbReference type="RefSeq" id="XP_004353934.1">
    <property type="nucleotide sequence ID" value="XM_004353882.1"/>
</dbReference>
<evidence type="ECO:0000256" key="2">
    <source>
        <dbReference type="ARBA" id="ARBA00023002"/>
    </source>
</evidence>
<dbReference type="GO" id="GO:0016853">
    <property type="term" value="F:isomerase activity"/>
    <property type="evidence" value="ECO:0007669"/>
    <property type="project" value="UniProtKB-KW"/>
</dbReference>
<evidence type="ECO:0000256" key="1">
    <source>
        <dbReference type="ARBA" id="ARBA00009219"/>
    </source>
</evidence>
<dbReference type="OrthoDB" id="18155at2759"/>
<reference evidence="4 5" key="1">
    <citation type="journal article" date="2013" name="Genome Biol.">
        <title>Genome of Acanthamoeba castellanii highlights extensive lateral gene transfer and early evolution of tyrosine kinase signaling.</title>
        <authorList>
            <person name="Clarke M."/>
            <person name="Lohan A.J."/>
            <person name="Liu B."/>
            <person name="Lagkouvardos I."/>
            <person name="Roy S."/>
            <person name="Zafar N."/>
            <person name="Bertelli C."/>
            <person name="Schilde C."/>
            <person name="Kianianmomeni A."/>
            <person name="Burglin T.R."/>
            <person name="Frech C."/>
            <person name="Turcotte B."/>
            <person name="Kopec K.O."/>
            <person name="Synnott J.M."/>
            <person name="Choo C."/>
            <person name="Paponov I."/>
            <person name="Finkler A."/>
            <person name="Soon Heng Tan C."/>
            <person name="Hutchins A.P."/>
            <person name="Weinmeier T."/>
            <person name="Rattei T."/>
            <person name="Chu J.S."/>
            <person name="Gimenez G."/>
            <person name="Irimia M."/>
            <person name="Rigden D.J."/>
            <person name="Fitzpatrick D.A."/>
            <person name="Lorenzo-Morales J."/>
            <person name="Bateman A."/>
            <person name="Chiu C.H."/>
            <person name="Tang P."/>
            <person name="Hegemann P."/>
            <person name="Fromm H."/>
            <person name="Raoult D."/>
            <person name="Greub G."/>
            <person name="Miranda-Saavedra D."/>
            <person name="Chen N."/>
            <person name="Nash P."/>
            <person name="Ginger M.L."/>
            <person name="Horn M."/>
            <person name="Schaap P."/>
            <person name="Caler L."/>
            <person name="Loftus B."/>
        </authorList>
    </citation>
    <scope>NUCLEOTIDE SEQUENCE [LARGE SCALE GENOMIC DNA]</scope>
    <source>
        <strain evidence="4 5">Neff</strain>
    </source>
</reference>
<dbReference type="VEuPathDB" id="AmoebaDB:ACA1_169090"/>
<dbReference type="GO" id="GO:0006694">
    <property type="term" value="P:steroid biosynthetic process"/>
    <property type="evidence" value="ECO:0007669"/>
    <property type="project" value="InterPro"/>
</dbReference>
<dbReference type="KEGG" id="acan:ACA1_169090"/>
<proteinExistence type="inferred from homology"/>
<dbReference type="InterPro" id="IPR036291">
    <property type="entry name" value="NAD(P)-bd_dom_sf"/>
</dbReference>
<gene>
    <name evidence="4" type="ORF">ACA1_169090</name>
</gene>
<dbReference type="EMBL" id="KB007834">
    <property type="protein sequence ID" value="ELR24261.1"/>
    <property type="molecule type" value="Genomic_DNA"/>
</dbReference>
<evidence type="ECO:0000259" key="3">
    <source>
        <dbReference type="Pfam" id="PF01073"/>
    </source>
</evidence>
<accession>L8HIN7</accession>
<dbReference type="Pfam" id="PF01073">
    <property type="entry name" value="3Beta_HSD"/>
    <property type="match status" value="1"/>
</dbReference>
<dbReference type="OMA" id="YVENCTY"/>
<dbReference type="GO" id="GO:0016616">
    <property type="term" value="F:oxidoreductase activity, acting on the CH-OH group of donors, NAD or NADP as acceptor"/>
    <property type="evidence" value="ECO:0007669"/>
    <property type="project" value="InterPro"/>
</dbReference>
<protein>
    <submittedName>
        <fullName evidence="4">3beta hydroxysteroid dehydrogenase/isomerase family protein</fullName>
    </submittedName>
</protein>
<dbReference type="Gene3D" id="3.40.50.720">
    <property type="entry name" value="NAD(P)-binding Rossmann-like Domain"/>
    <property type="match status" value="1"/>
</dbReference>